<dbReference type="InterPro" id="IPR016181">
    <property type="entry name" value="Acyl_CoA_acyltransferase"/>
</dbReference>
<organism evidence="4 5">
    <name type="scientific">Microbacterium hominis</name>
    <dbReference type="NCBI Taxonomy" id="162426"/>
    <lineage>
        <taxon>Bacteria</taxon>
        <taxon>Bacillati</taxon>
        <taxon>Actinomycetota</taxon>
        <taxon>Actinomycetes</taxon>
        <taxon>Micrococcales</taxon>
        <taxon>Microbacteriaceae</taxon>
        <taxon>Microbacterium</taxon>
    </lineage>
</organism>
<proteinExistence type="predicted"/>
<dbReference type="InterPro" id="IPR000182">
    <property type="entry name" value="GNAT_dom"/>
</dbReference>
<protein>
    <submittedName>
        <fullName evidence="4">Acetyltransferase</fullName>
    </submittedName>
</protein>
<accession>A0A0B4CDN9</accession>
<dbReference type="PANTHER" id="PTHR43420">
    <property type="entry name" value="ACETYLTRANSFERASE"/>
    <property type="match status" value="1"/>
</dbReference>
<dbReference type="Proteomes" id="UP000031202">
    <property type="component" value="Unassembled WGS sequence"/>
</dbReference>
<dbReference type="AlphaFoldDB" id="A0A0B4CDN9"/>
<dbReference type="GO" id="GO:0016747">
    <property type="term" value="F:acyltransferase activity, transferring groups other than amino-acyl groups"/>
    <property type="evidence" value="ECO:0007669"/>
    <property type="project" value="InterPro"/>
</dbReference>
<dbReference type="CDD" id="cd04301">
    <property type="entry name" value="NAT_SF"/>
    <property type="match status" value="1"/>
</dbReference>
<evidence type="ECO:0000313" key="4">
    <source>
        <dbReference type="EMBL" id="KIC59349.1"/>
    </source>
</evidence>
<reference evidence="4 5" key="1">
    <citation type="submission" date="2014-12" db="EMBL/GenBank/DDBJ databases">
        <title>Genome sequencing of Microbacterium hominis TPW29.</title>
        <authorList>
            <person name="Tan P.W."/>
            <person name="Chan K.-G."/>
        </authorList>
    </citation>
    <scope>NUCLEOTIDE SEQUENCE [LARGE SCALE GENOMIC DNA]</scope>
    <source>
        <strain evidence="4 5">TPW29</strain>
    </source>
</reference>
<sequence>MARVSEPSLSARIDQFRRRSGSELGPVLPRHPEVASWRTATADDIDAIHAVMVAAERVDHPTWTTPREDVADTFDLAHIDHSRDTVLALDAEGAVIAFGSSFLHPSREGALNVHLSGAVLPTLWRRGIGSAVFGWQYARGLEQLAEAAGALPDVPGDDGSAQLRVYAEESNLGNQRLAESAGLAAERWFATMLRDLSDGAPEVPLPAAAQDGGLRIVAYTHDRDDDARLARNDAFRDHWGSLPSQPESWAKFVGGEFFRPDLSRLVVEADGTIAAFCLASVNEEDWASLGASNSYIDLIGVVRARRRQGLAPAVVAATLRAIADAGLQKAVLDVDTASPTGADALYEGLGFVADERSVALVAHI</sequence>
<dbReference type="PANTHER" id="PTHR43420:SF44">
    <property type="entry name" value="ACETYLTRANSFERASE YPEA"/>
    <property type="match status" value="1"/>
</dbReference>
<dbReference type="EMBL" id="JWSZ01000004">
    <property type="protein sequence ID" value="KIC59349.1"/>
    <property type="molecule type" value="Genomic_DNA"/>
</dbReference>
<name>A0A0B4CDN9_9MICO</name>
<dbReference type="Pfam" id="PF00583">
    <property type="entry name" value="Acetyltransf_1"/>
    <property type="match status" value="1"/>
</dbReference>
<dbReference type="Gene3D" id="3.40.630.30">
    <property type="match status" value="1"/>
</dbReference>
<evidence type="ECO:0000256" key="1">
    <source>
        <dbReference type="ARBA" id="ARBA00022679"/>
    </source>
</evidence>
<dbReference type="SUPFAM" id="SSF55729">
    <property type="entry name" value="Acyl-CoA N-acyltransferases (Nat)"/>
    <property type="match status" value="2"/>
</dbReference>
<dbReference type="InterPro" id="IPR050680">
    <property type="entry name" value="YpeA/RimI_acetyltransf"/>
</dbReference>
<keyword evidence="1 4" id="KW-0808">Transferase</keyword>
<evidence type="ECO:0000259" key="3">
    <source>
        <dbReference type="PROSITE" id="PS51186"/>
    </source>
</evidence>
<dbReference type="PROSITE" id="PS51186">
    <property type="entry name" value="GNAT"/>
    <property type="match status" value="1"/>
</dbReference>
<feature type="domain" description="N-acetyltransferase" evidence="3">
    <location>
        <begin position="214"/>
        <end position="364"/>
    </location>
</feature>
<comment type="caution">
    <text evidence="4">The sequence shown here is derived from an EMBL/GenBank/DDBJ whole genome shotgun (WGS) entry which is preliminary data.</text>
</comment>
<evidence type="ECO:0000256" key="2">
    <source>
        <dbReference type="ARBA" id="ARBA00023315"/>
    </source>
</evidence>
<gene>
    <name evidence="4" type="ORF">RM52_03865</name>
</gene>
<keyword evidence="2" id="KW-0012">Acyltransferase</keyword>
<evidence type="ECO:0000313" key="5">
    <source>
        <dbReference type="Proteomes" id="UP000031202"/>
    </source>
</evidence>